<evidence type="ECO:0000313" key="6">
    <source>
        <dbReference type="EMBL" id="SSX31299.1"/>
    </source>
</evidence>
<dbReference type="Gene3D" id="2.40.10.10">
    <property type="entry name" value="Trypsin-like serine proteases"/>
    <property type="match status" value="1"/>
</dbReference>
<comment type="similarity">
    <text evidence="2">Belongs to the peptidase S1 family. CLIP subfamily.</text>
</comment>
<dbReference type="InterPro" id="IPR001314">
    <property type="entry name" value="Peptidase_S1A"/>
</dbReference>
<dbReference type="PANTHER" id="PTHR24252">
    <property type="entry name" value="ACROSIN-RELATED"/>
    <property type="match status" value="1"/>
</dbReference>
<dbReference type="EMBL" id="UFQS01001651">
    <property type="protein sequence ID" value="SSX11734.1"/>
    <property type="molecule type" value="Genomic_DNA"/>
</dbReference>
<dbReference type="GO" id="GO:0006508">
    <property type="term" value="P:proteolysis"/>
    <property type="evidence" value="ECO:0007669"/>
    <property type="project" value="InterPro"/>
</dbReference>
<keyword evidence="3" id="KW-0472">Membrane</keyword>
<dbReference type="PROSITE" id="PS50240">
    <property type="entry name" value="TRYPSIN_DOM"/>
    <property type="match status" value="1"/>
</dbReference>
<dbReference type="SUPFAM" id="SSF50494">
    <property type="entry name" value="Trypsin-like serine proteases"/>
    <property type="match status" value="1"/>
</dbReference>
<evidence type="ECO:0000313" key="5">
    <source>
        <dbReference type="EMBL" id="SSX11734.1"/>
    </source>
</evidence>
<dbReference type="InterPro" id="IPR043504">
    <property type="entry name" value="Peptidase_S1_PA_chymotrypsin"/>
</dbReference>
<dbReference type="FunFam" id="2.40.10.10:FF:000072">
    <property type="entry name" value="CLIP-domain serine protease"/>
    <property type="match status" value="1"/>
</dbReference>
<evidence type="ECO:0000256" key="3">
    <source>
        <dbReference type="SAM" id="Phobius"/>
    </source>
</evidence>
<protein>
    <submittedName>
        <fullName evidence="5">CSON003519 protein</fullName>
    </submittedName>
</protein>
<dbReference type="EMBL" id="UFQT01001651">
    <property type="protein sequence ID" value="SSX31299.1"/>
    <property type="molecule type" value="Genomic_DNA"/>
</dbReference>
<evidence type="ECO:0000256" key="1">
    <source>
        <dbReference type="ARBA" id="ARBA00023157"/>
    </source>
</evidence>
<organism evidence="5">
    <name type="scientific">Culicoides sonorensis</name>
    <name type="common">Biting midge</name>
    <dbReference type="NCBI Taxonomy" id="179676"/>
    <lineage>
        <taxon>Eukaryota</taxon>
        <taxon>Metazoa</taxon>
        <taxon>Ecdysozoa</taxon>
        <taxon>Arthropoda</taxon>
        <taxon>Hexapoda</taxon>
        <taxon>Insecta</taxon>
        <taxon>Pterygota</taxon>
        <taxon>Neoptera</taxon>
        <taxon>Endopterygota</taxon>
        <taxon>Diptera</taxon>
        <taxon>Nematocera</taxon>
        <taxon>Chironomoidea</taxon>
        <taxon>Ceratopogonidae</taxon>
        <taxon>Ceratopogoninae</taxon>
        <taxon>Culicoides</taxon>
        <taxon>Monoculicoides</taxon>
    </lineage>
</organism>
<keyword evidence="3" id="KW-1133">Transmembrane helix</keyword>
<dbReference type="AlphaFoldDB" id="A0A336LCS5"/>
<dbReference type="PRINTS" id="PR00722">
    <property type="entry name" value="CHYMOTRYPSIN"/>
</dbReference>
<gene>
    <name evidence="5" type="primary">CSON003519</name>
</gene>
<evidence type="ECO:0000256" key="2">
    <source>
        <dbReference type="ARBA" id="ARBA00024195"/>
    </source>
</evidence>
<dbReference type="InterPro" id="IPR001254">
    <property type="entry name" value="Trypsin_dom"/>
</dbReference>
<reference evidence="6" key="2">
    <citation type="submission" date="2018-07" db="EMBL/GenBank/DDBJ databases">
        <authorList>
            <person name="Quirk P.G."/>
            <person name="Krulwich T.A."/>
        </authorList>
    </citation>
    <scope>NUCLEOTIDE SEQUENCE</scope>
</reference>
<keyword evidence="3" id="KW-0812">Transmembrane</keyword>
<feature type="domain" description="Peptidase S1" evidence="4">
    <location>
        <begin position="141"/>
        <end position="361"/>
    </location>
</feature>
<dbReference type="PANTHER" id="PTHR24252:SF7">
    <property type="entry name" value="HYALIN"/>
    <property type="match status" value="1"/>
</dbReference>
<name>A0A336LCS5_CULSO</name>
<accession>A0A336LCS5</accession>
<evidence type="ECO:0000259" key="4">
    <source>
        <dbReference type="PROSITE" id="PS50240"/>
    </source>
</evidence>
<dbReference type="VEuPathDB" id="VectorBase:CSON003519"/>
<dbReference type="PROSITE" id="PS00135">
    <property type="entry name" value="TRYPSIN_SER"/>
    <property type="match status" value="1"/>
</dbReference>
<dbReference type="InterPro" id="IPR009003">
    <property type="entry name" value="Peptidase_S1_PA"/>
</dbReference>
<proteinExistence type="inferred from homology"/>
<dbReference type="CDD" id="cd00190">
    <property type="entry name" value="Tryp_SPc"/>
    <property type="match status" value="1"/>
</dbReference>
<feature type="transmembrane region" description="Helical" evidence="3">
    <location>
        <begin position="12"/>
        <end position="37"/>
    </location>
</feature>
<dbReference type="GO" id="GO:0004252">
    <property type="term" value="F:serine-type endopeptidase activity"/>
    <property type="evidence" value="ECO:0007669"/>
    <property type="project" value="InterPro"/>
</dbReference>
<sequence length="409" mass="46049">MLLSSSWQILKFPFGIFTICVYLLIGLSGASIVHTVLGVPNECVHKNALWQCKLSFSCWLEGGRHASGCGSTNWLFSCCVFEQDEDYGSYVDNSISSNLVRKSHIPNQKKRNAIRRRADHELLQLNCGIPRNFNNVIQKRIIGGRPAQFAEFAWQAHIRIAEFQCGGVLVSQNFIATAAHCIKYARLKDIIVYLGELDTQNSGNVIEPLPVEKHRVIQKIIHPKFRFRMTQPDRYDVAVMRLAQPAGYRAHISPICLPSEPINLVGRMGVIAGWGKTDSSSGQTGTNILRTAMVPIISRMECIEWHESKNIDIDLYPEMFCAGHEDGHQDACLGDSGGPLIVLQKNRYYLVGITSAGFGCGISTWHISECSKDFEMDAQHNLLVCNKKPEDFVEEFSYKENYLFIFKLK</sequence>
<keyword evidence="1" id="KW-1015">Disulfide bond</keyword>
<dbReference type="Pfam" id="PF00089">
    <property type="entry name" value="Trypsin"/>
    <property type="match status" value="1"/>
</dbReference>
<dbReference type="SMART" id="SM00020">
    <property type="entry name" value="Tryp_SPc"/>
    <property type="match status" value="1"/>
</dbReference>
<dbReference type="InterPro" id="IPR033116">
    <property type="entry name" value="TRYPSIN_SER"/>
</dbReference>
<reference evidence="5" key="1">
    <citation type="submission" date="2018-04" db="EMBL/GenBank/DDBJ databases">
        <authorList>
            <person name="Go L.Y."/>
            <person name="Mitchell J.A."/>
        </authorList>
    </citation>
    <scope>NUCLEOTIDE SEQUENCE</scope>
    <source>
        <tissue evidence="5">Whole organism</tissue>
    </source>
</reference>